<dbReference type="Gene3D" id="2.30.29.30">
    <property type="entry name" value="Pleckstrin-homology domain (PH domain)/Phosphotyrosine-binding domain (PTB)"/>
    <property type="match status" value="1"/>
</dbReference>
<comment type="similarity">
    <text evidence="1">Belongs to the GEM family.</text>
</comment>
<accession>A0ABC9DRK5</accession>
<keyword evidence="5" id="KW-1185">Reference proteome</keyword>
<dbReference type="Proteomes" id="UP001497457">
    <property type="component" value="Chromosome 34rd"/>
</dbReference>
<feature type="compositionally biased region" description="Low complexity" evidence="2">
    <location>
        <begin position="13"/>
        <end position="35"/>
    </location>
</feature>
<organism evidence="4 5">
    <name type="scientific">Urochloa decumbens</name>
    <dbReference type="NCBI Taxonomy" id="240449"/>
    <lineage>
        <taxon>Eukaryota</taxon>
        <taxon>Viridiplantae</taxon>
        <taxon>Streptophyta</taxon>
        <taxon>Embryophyta</taxon>
        <taxon>Tracheophyta</taxon>
        <taxon>Spermatophyta</taxon>
        <taxon>Magnoliopsida</taxon>
        <taxon>Liliopsida</taxon>
        <taxon>Poales</taxon>
        <taxon>Poaceae</taxon>
        <taxon>PACMAD clade</taxon>
        <taxon>Panicoideae</taxon>
        <taxon>Panicodae</taxon>
        <taxon>Paniceae</taxon>
        <taxon>Melinidinae</taxon>
        <taxon>Urochloa</taxon>
    </lineage>
</organism>
<dbReference type="CDD" id="cd13222">
    <property type="entry name" value="PH-GRAM_GEM"/>
    <property type="match status" value="1"/>
</dbReference>
<feature type="compositionally biased region" description="Pro residues" evidence="2">
    <location>
        <begin position="42"/>
        <end position="69"/>
    </location>
</feature>
<evidence type="ECO:0000256" key="2">
    <source>
        <dbReference type="SAM" id="MobiDB-lite"/>
    </source>
</evidence>
<dbReference type="AlphaFoldDB" id="A0ABC9DRK5"/>
<evidence type="ECO:0000256" key="1">
    <source>
        <dbReference type="ARBA" id="ARBA00009414"/>
    </source>
</evidence>
<reference evidence="4 5" key="2">
    <citation type="submission" date="2024-10" db="EMBL/GenBank/DDBJ databases">
        <authorList>
            <person name="Ryan C."/>
        </authorList>
    </citation>
    <scope>NUCLEOTIDE SEQUENCE [LARGE SCALE GENOMIC DNA]</scope>
</reference>
<gene>
    <name evidence="4" type="ORF">URODEC1_LOCUS87926</name>
</gene>
<sequence length="296" mass="31555">MQQPPAEMHPAVDASASPAPQPDSAQAAAATATDTIPLSDPSSPPPPPPAPAPEAADPPPPPPAPPAPAPKTVTWSEKLTSDSPTHVHAAAAAESSQYVSRGPAASSSKGAVDAMKETLSRWGKTWGETTKMVESLSRDTWQHFKTGPSLTEAAMGRLAQGTKVLAEGGYERIFKQTFEVLPDEQLKICYACYLSTSAGPVMGVLYISTAKIAFCSDNPLSYKAGNKTEWSYYKVVIPLHQLRAANPSVSKMNPAEKYIQVVSVEGHEFWFMGFLMYDKAAASLQEAMASARELQP</sequence>
<evidence type="ECO:0000259" key="3">
    <source>
        <dbReference type="SMART" id="SM00568"/>
    </source>
</evidence>
<dbReference type="InterPro" id="IPR011993">
    <property type="entry name" value="PH-like_dom_sf"/>
</dbReference>
<feature type="compositionally biased region" description="Polar residues" evidence="2">
    <location>
        <begin position="73"/>
        <end position="84"/>
    </location>
</feature>
<feature type="domain" description="GRAM" evidence="3">
    <location>
        <begin position="172"/>
        <end position="249"/>
    </location>
</feature>
<dbReference type="InterPro" id="IPR004182">
    <property type="entry name" value="GRAM"/>
</dbReference>
<name>A0ABC9DRK5_9POAL</name>
<dbReference type="Pfam" id="PF02893">
    <property type="entry name" value="GRAM"/>
    <property type="match status" value="1"/>
</dbReference>
<feature type="region of interest" description="Disordered" evidence="2">
    <location>
        <begin position="1"/>
        <end position="112"/>
    </location>
</feature>
<proteinExistence type="inferred from homology"/>
<dbReference type="EMBL" id="OZ075144">
    <property type="protein sequence ID" value="CAL5043807.1"/>
    <property type="molecule type" value="Genomic_DNA"/>
</dbReference>
<reference evidence="5" key="1">
    <citation type="submission" date="2024-06" db="EMBL/GenBank/DDBJ databases">
        <authorList>
            <person name="Ryan C."/>
        </authorList>
    </citation>
    <scope>NUCLEOTIDE SEQUENCE [LARGE SCALE GENOMIC DNA]</scope>
</reference>
<dbReference type="SMART" id="SM00568">
    <property type="entry name" value="GRAM"/>
    <property type="match status" value="1"/>
</dbReference>
<protein>
    <recommendedName>
        <fullName evidence="3">GRAM domain-containing protein</fullName>
    </recommendedName>
</protein>
<evidence type="ECO:0000313" key="4">
    <source>
        <dbReference type="EMBL" id="CAL5043807.1"/>
    </source>
</evidence>
<evidence type="ECO:0000313" key="5">
    <source>
        <dbReference type="Proteomes" id="UP001497457"/>
    </source>
</evidence>
<feature type="compositionally biased region" description="Polar residues" evidence="2">
    <location>
        <begin position="94"/>
        <end position="109"/>
    </location>
</feature>
<dbReference type="PANTHER" id="PTHR31969">
    <property type="entry name" value="GEM-LIKE PROTEIN 2"/>
    <property type="match status" value="1"/>
</dbReference>
<dbReference type="InterPro" id="IPR037848">
    <property type="entry name" value="GEM-like"/>
</dbReference>